<dbReference type="Pfam" id="PF07949">
    <property type="entry name" value="YbbR"/>
    <property type="match status" value="3"/>
</dbReference>
<dbReference type="Gene3D" id="2.170.120.40">
    <property type="entry name" value="YbbR-like domain"/>
    <property type="match status" value="2"/>
</dbReference>
<protein>
    <submittedName>
        <fullName evidence="3">YbbR-like domain-containing protein</fullName>
    </submittedName>
</protein>
<dbReference type="RefSeq" id="WP_058919804.1">
    <property type="nucleotide sequence ID" value="NZ_JBHSQC010000015.1"/>
</dbReference>
<dbReference type="Proteomes" id="UP001597285">
    <property type="component" value="Unassembled WGS sequence"/>
</dbReference>
<evidence type="ECO:0000313" key="3">
    <source>
        <dbReference type="EMBL" id="MFD1799771.1"/>
    </source>
</evidence>
<feature type="compositionally biased region" description="Low complexity" evidence="1">
    <location>
        <begin position="332"/>
        <end position="356"/>
    </location>
</feature>
<evidence type="ECO:0000256" key="2">
    <source>
        <dbReference type="SAM" id="Phobius"/>
    </source>
</evidence>
<dbReference type="PANTHER" id="PTHR37804:SF1">
    <property type="entry name" value="CDAA REGULATORY PROTEIN CDAR"/>
    <property type="match status" value="1"/>
</dbReference>
<feature type="compositionally biased region" description="Basic and acidic residues" evidence="1">
    <location>
        <begin position="319"/>
        <end position="331"/>
    </location>
</feature>
<proteinExistence type="predicted"/>
<dbReference type="EMBL" id="JBHUFF010000014">
    <property type="protein sequence ID" value="MFD1799771.1"/>
    <property type="molecule type" value="Genomic_DNA"/>
</dbReference>
<keyword evidence="4" id="KW-1185">Reference proteome</keyword>
<keyword evidence="2" id="KW-1133">Transmembrane helix</keyword>
<evidence type="ECO:0000256" key="1">
    <source>
        <dbReference type="SAM" id="MobiDB-lite"/>
    </source>
</evidence>
<comment type="caution">
    <text evidence="3">The sequence shown here is derived from an EMBL/GenBank/DDBJ whole genome shotgun (WGS) entry which is preliminary data.</text>
</comment>
<dbReference type="PANTHER" id="PTHR37804">
    <property type="entry name" value="CDAA REGULATORY PROTEIN CDAR"/>
    <property type="match status" value="1"/>
</dbReference>
<dbReference type="InterPro" id="IPR012505">
    <property type="entry name" value="YbbR"/>
</dbReference>
<name>A0ABW4NPN8_9LACT</name>
<gene>
    <name evidence="3" type="ORF">ACFSBK_07920</name>
</gene>
<keyword evidence="2" id="KW-0472">Membrane</keyword>
<accession>A0ABW4NPN8</accession>
<dbReference type="Gene3D" id="2.170.120.30">
    <property type="match status" value="1"/>
</dbReference>
<reference evidence="4" key="1">
    <citation type="journal article" date="2019" name="Int. J. Syst. Evol. Microbiol.">
        <title>The Global Catalogue of Microorganisms (GCM) 10K type strain sequencing project: providing services to taxonomists for standard genome sequencing and annotation.</title>
        <authorList>
            <consortium name="The Broad Institute Genomics Platform"/>
            <consortium name="The Broad Institute Genome Sequencing Center for Infectious Disease"/>
            <person name="Wu L."/>
            <person name="Ma J."/>
        </authorList>
    </citation>
    <scope>NUCLEOTIDE SEQUENCE [LARGE SCALE GENOMIC DNA]</scope>
    <source>
        <strain evidence="4">KCTC 42143</strain>
    </source>
</reference>
<dbReference type="InterPro" id="IPR053154">
    <property type="entry name" value="c-di-AMP_regulator"/>
</dbReference>
<feature type="region of interest" description="Disordered" evidence="1">
    <location>
        <begin position="319"/>
        <end position="397"/>
    </location>
</feature>
<feature type="compositionally biased region" description="Low complexity" evidence="1">
    <location>
        <begin position="379"/>
        <end position="397"/>
    </location>
</feature>
<sequence length="397" mass="42029">MEKIYNSPWFTKLVAFGFAVLLFTYVNYENTSKLRTTNPLGGVSITSSKTITNVPIVVDIDQDQYFVSGFPETASVEITGPTNIVAQTTANKGFDLVAQNLDQLGVGTHTIRLIPEGLSSDLNYTVTPSEVTIKIEEKRVETFKVGVVFEATDLAKGYVAGQPTLNYDTVEISGAASTIDKVHSVQAIVTATKGAKSDIKQTVPISVSDVDGNQLDVNINPSEVTVSIPVAAESKEVPVSLIQTGEPEDDYTYELGIENEKNTTVSVTGSQELLDDLSSFPVEVDVTGITETTTKEVELALVEGASAVTPEKVNVRVTVVKEDDSTPKEETPSSSIKDTSSSSTSGSASSSEAVSSSEDESSLESSASSEDKIINPDVSSESSESSASQSSSDSSTQ</sequence>
<evidence type="ECO:0000313" key="4">
    <source>
        <dbReference type="Proteomes" id="UP001597285"/>
    </source>
</evidence>
<feature type="transmembrane region" description="Helical" evidence="2">
    <location>
        <begin position="9"/>
        <end position="28"/>
    </location>
</feature>
<keyword evidence="2" id="KW-0812">Transmembrane</keyword>
<organism evidence="3 4">
    <name type="scientific">Carnobacterium antarcticum</name>
    <dbReference type="NCBI Taxonomy" id="2126436"/>
    <lineage>
        <taxon>Bacteria</taxon>
        <taxon>Bacillati</taxon>
        <taxon>Bacillota</taxon>
        <taxon>Bacilli</taxon>
        <taxon>Lactobacillales</taxon>
        <taxon>Carnobacteriaceae</taxon>
        <taxon>Carnobacterium</taxon>
    </lineage>
</organism>